<feature type="domain" description="Inositolphosphotransferase Aur1/Ipt1" evidence="2">
    <location>
        <begin position="129"/>
        <end position="317"/>
    </location>
</feature>
<name>A0A0S3EU89_9SPHN</name>
<proteinExistence type="predicted"/>
<dbReference type="STRING" id="1332080.ATN00_00395"/>
<feature type="transmembrane region" description="Helical" evidence="1">
    <location>
        <begin position="191"/>
        <end position="212"/>
    </location>
</feature>
<reference evidence="3 4" key="1">
    <citation type="submission" date="2015-11" db="EMBL/GenBank/DDBJ databases">
        <title>A Two-component Flavoprotein Monooxygenase System MeaXY Responsible for para-Hydroxylation of 2-Methyl-6-ethylaniline and 2,6-Diethylaniline in Sphingobium baderi DE-13.</title>
        <authorList>
            <person name="Cheng M."/>
            <person name="Meng Q."/>
            <person name="Yang Y."/>
            <person name="Chu C."/>
            <person name="Yan X."/>
            <person name="He J."/>
            <person name="Li S."/>
        </authorList>
    </citation>
    <scope>NUCLEOTIDE SEQUENCE [LARGE SCALE GENOMIC DNA]</scope>
    <source>
        <strain evidence="3 4">DE-13</strain>
    </source>
</reference>
<gene>
    <name evidence="3" type="ORF">ATN00_00395</name>
</gene>
<organism evidence="3 4">
    <name type="scientific">Sphingobium baderi</name>
    <dbReference type="NCBI Taxonomy" id="1332080"/>
    <lineage>
        <taxon>Bacteria</taxon>
        <taxon>Pseudomonadati</taxon>
        <taxon>Pseudomonadota</taxon>
        <taxon>Alphaproteobacteria</taxon>
        <taxon>Sphingomonadales</taxon>
        <taxon>Sphingomonadaceae</taxon>
        <taxon>Sphingobium</taxon>
    </lineage>
</organism>
<evidence type="ECO:0000256" key="1">
    <source>
        <dbReference type="SAM" id="Phobius"/>
    </source>
</evidence>
<accession>A0A0S3EU89</accession>
<protein>
    <recommendedName>
        <fullName evidence="2">Inositolphosphotransferase Aur1/Ipt1 domain-containing protein</fullName>
    </recommendedName>
</protein>
<evidence type="ECO:0000313" key="3">
    <source>
        <dbReference type="EMBL" id="ALR19002.1"/>
    </source>
</evidence>
<feature type="transmembrane region" description="Helical" evidence="1">
    <location>
        <begin position="68"/>
        <end position="86"/>
    </location>
</feature>
<dbReference type="InterPro" id="IPR026841">
    <property type="entry name" value="Aur1/Ipt1"/>
</dbReference>
<dbReference type="Proteomes" id="UP000056968">
    <property type="component" value="Chromosome"/>
</dbReference>
<dbReference type="KEGG" id="sbd:ATN00_00395"/>
<feature type="transmembrane region" description="Helical" evidence="1">
    <location>
        <begin position="256"/>
        <end position="275"/>
    </location>
</feature>
<feature type="transmembrane region" description="Helical" evidence="1">
    <location>
        <begin position="43"/>
        <end position="62"/>
    </location>
</feature>
<dbReference type="EMBL" id="CP013264">
    <property type="protein sequence ID" value="ALR19002.1"/>
    <property type="molecule type" value="Genomic_DNA"/>
</dbReference>
<sequence>MPVTGFRAKKPRIEGLSVAFDLSLSNHDKEEPRSPILHACPPLLVMSVFSIIPAIGVGTGLFSMDIAALGPIFLAISVIVACGLRLSCLKMPMIGHLVWASGTFYLIALIVPLACAVLARTALPYADEALSQADQMLGFDWMAMIHLYQAHPIASEFLARVYMTLNWQPQLLLLLLCIFRSTPMVYRFLTAWALCLLMTVALFPFFPAVAAFDFYRINVADMPGPIMEYDWKLREIMDGLRNGTDAVLGLDHLKGIITMPSFHAASAVLLTWGYWSLTWMRWPFLLLNVIMIISALPIGGHYLIDIFAGMALAALSIQGANHIHRRIDNFEGVRLIARSSLQAA</sequence>
<feature type="transmembrane region" description="Helical" evidence="1">
    <location>
        <begin position="157"/>
        <end position="179"/>
    </location>
</feature>
<dbReference type="OrthoDB" id="7584858at2"/>
<feature type="transmembrane region" description="Helical" evidence="1">
    <location>
        <begin position="282"/>
        <end position="300"/>
    </location>
</feature>
<keyword evidence="4" id="KW-1185">Reference proteome</keyword>
<dbReference type="Pfam" id="PF14378">
    <property type="entry name" value="PAP2_3"/>
    <property type="match status" value="1"/>
</dbReference>
<keyword evidence="1" id="KW-0472">Membrane</keyword>
<dbReference type="AlphaFoldDB" id="A0A0S3EU89"/>
<feature type="transmembrane region" description="Helical" evidence="1">
    <location>
        <begin position="98"/>
        <end position="119"/>
    </location>
</feature>
<keyword evidence="1" id="KW-0812">Transmembrane</keyword>
<keyword evidence="1" id="KW-1133">Transmembrane helix</keyword>
<evidence type="ECO:0000259" key="2">
    <source>
        <dbReference type="Pfam" id="PF14378"/>
    </source>
</evidence>
<evidence type="ECO:0000313" key="4">
    <source>
        <dbReference type="Proteomes" id="UP000056968"/>
    </source>
</evidence>
<dbReference type="GO" id="GO:0016020">
    <property type="term" value="C:membrane"/>
    <property type="evidence" value="ECO:0007669"/>
    <property type="project" value="UniProtKB-SubCell"/>
</dbReference>